<dbReference type="Proteomes" id="UP000014148">
    <property type="component" value="Unassembled WGS sequence"/>
</dbReference>
<protein>
    <submittedName>
        <fullName evidence="2">Uncharacterized protein</fullName>
    </submittedName>
</protein>
<keyword evidence="1" id="KW-0812">Transmembrane</keyword>
<dbReference type="EMBL" id="AJAK01000031">
    <property type="protein sequence ID" value="EOH71968.1"/>
    <property type="molecule type" value="Genomic_DNA"/>
</dbReference>
<gene>
    <name evidence="3" type="ORF">I585_01487</name>
    <name evidence="2" type="ORF">UAI_04252</name>
</gene>
<evidence type="ECO:0000313" key="4">
    <source>
        <dbReference type="Proteomes" id="UP000013783"/>
    </source>
</evidence>
<dbReference type="Proteomes" id="UP000013783">
    <property type="component" value="Unassembled WGS sequence"/>
</dbReference>
<organism evidence="2 4">
    <name type="scientific">Enterococcus malodoratus ATCC 43197</name>
    <dbReference type="NCBI Taxonomy" id="1158601"/>
    <lineage>
        <taxon>Bacteria</taxon>
        <taxon>Bacillati</taxon>
        <taxon>Bacillota</taxon>
        <taxon>Bacilli</taxon>
        <taxon>Lactobacillales</taxon>
        <taxon>Enterococcaceae</taxon>
        <taxon>Enterococcus</taxon>
    </lineage>
</organism>
<evidence type="ECO:0000313" key="2">
    <source>
        <dbReference type="EMBL" id="EOH71968.1"/>
    </source>
</evidence>
<evidence type="ECO:0000313" key="3">
    <source>
        <dbReference type="EMBL" id="EOT70008.1"/>
    </source>
</evidence>
<keyword evidence="1" id="KW-0472">Membrane</keyword>
<reference evidence="2 4" key="1">
    <citation type="submission" date="2013-02" db="EMBL/GenBank/DDBJ databases">
        <title>The Genome Sequence of Enterococcus malodoratus ATCC_43197.</title>
        <authorList>
            <consortium name="The Broad Institute Genome Sequencing Platform"/>
            <consortium name="The Broad Institute Genome Sequencing Center for Infectious Disease"/>
            <person name="Earl A.M."/>
            <person name="Gilmore M.S."/>
            <person name="Lebreton F."/>
            <person name="Walker B."/>
            <person name="Young S.K."/>
            <person name="Zeng Q."/>
            <person name="Gargeya S."/>
            <person name="Fitzgerald M."/>
            <person name="Haas B."/>
            <person name="Abouelleil A."/>
            <person name="Alvarado L."/>
            <person name="Arachchi H.M."/>
            <person name="Berlin A.M."/>
            <person name="Chapman S.B."/>
            <person name="Dewar J."/>
            <person name="Goldberg J."/>
            <person name="Griggs A."/>
            <person name="Gujja S."/>
            <person name="Hansen M."/>
            <person name="Howarth C."/>
            <person name="Imamovic A."/>
            <person name="Larimer J."/>
            <person name="McCowan C."/>
            <person name="Murphy C."/>
            <person name="Neiman D."/>
            <person name="Pearson M."/>
            <person name="Priest M."/>
            <person name="Roberts A."/>
            <person name="Saif S."/>
            <person name="Shea T."/>
            <person name="Sisk P."/>
            <person name="Sykes S."/>
            <person name="Wortman J."/>
            <person name="Nusbaum C."/>
            <person name="Birren B."/>
        </authorList>
    </citation>
    <scope>NUCLEOTIDE SEQUENCE [LARGE SCALE GENOMIC DNA]</scope>
    <source>
        <strain evidence="2 4">ATCC 43197</strain>
    </source>
</reference>
<evidence type="ECO:0000256" key="1">
    <source>
        <dbReference type="SAM" id="Phobius"/>
    </source>
</evidence>
<evidence type="ECO:0000313" key="5">
    <source>
        <dbReference type="Proteomes" id="UP000014148"/>
    </source>
</evidence>
<keyword evidence="1" id="KW-1133">Transmembrane helix</keyword>
<keyword evidence="5" id="KW-1185">Reference proteome</keyword>
<reference evidence="3 5" key="2">
    <citation type="submission" date="2013-03" db="EMBL/GenBank/DDBJ databases">
        <title>The Genome Sequence of Enterococcus malodoratus ATCC_43197 (PacBio/Illumina hybrid assembly).</title>
        <authorList>
            <consortium name="The Broad Institute Genomics Platform"/>
            <consortium name="The Broad Institute Genome Sequencing Center for Infectious Disease"/>
            <person name="Earl A."/>
            <person name="Russ C."/>
            <person name="Gilmore M."/>
            <person name="Surin D."/>
            <person name="Walker B."/>
            <person name="Young S."/>
            <person name="Zeng Q."/>
            <person name="Gargeya S."/>
            <person name="Fitzgerald M."/>
            <person name="Haas B."/>
            <person name="Abouelleil A."/>
            <person name="Allen A.W."/>
            <person name="Alvarado L."/>
            <person name="Arachchi H.M."/>
            <person name="Berlin A.M."/>
            <person name="Chapman S.B."/>
            <person name="Gainer-Dewar J."/>
            <person name="Goldberg J."/>
            <person name="Griggs A."/>
            <person name="Gujja S."/>
            <person name="Hansen M."/>
            <person name="Howarth C."/>
            <person name="Imamovic A."/>
            <person name="Ireland A."/>
            <person name="Larimer J."/>
            <person name="McCowan C."/>
            <person name="Murphy C."/>
            <person name="Pearson M."/>
            <person name="Poon T.W."/>
            <person name="Priest M."/>
            <person name="Roberts A."/>
            <person name="Saif S."/>
            <person name="Shea T."/>
            <person name="Sisk P."/>
            <person name="Sykes S."/>
            <person name="Wortman J."/>
            <person name="Nusbaum C."/>
            <person name="Birren B."/>
        </authorList>
    </citation>
    <scope>NUCLEOTIDE SEQUENCE [LARGE SCALE GENOMIC DNA]</scope>
    <source>
        <strain evidence="3 5">ATCC 43197</strain>
    </source>
</reference>
<comment type="caution">
    <text evidence="2">The sequence shown here is derived from an EMBL/GenBank/DDBJ whole genome shotgun (WGS) entry which is preliminary data.</text>
</comment>
<dbReference type="AlphaFoldDB" id="R2NLY1"/>
<dbReference type="PATRIC" id="fig|1158601.3.peg.4220"/>
<accession>R2NLY1</accession>
<dbReference type="RefSeq" id="WP_010743023.1">
    <property type="nucleotide sequence ID" value="NZ_KB946253.1"/>
</dbReference>
<proteinExistence type="predicted"/>
<dbReference type="EMBL" id="ASWA01000002">
    <property type="protein sequence ID" value="EOT70008.1"/>
    <property type="molecule type" value="Genomic_DNA"/>
</dbReference>
<feature type="transmembrane region" description="Helical" evidence="1">
    <location>
        <begin position="33"/>
        <end position="55"/>
    </location>
</feature>
<sequence>MLKVLLVLSIVGLVLSFILNIFARGKKINGMYLVLSLLQGACLGAMVGLLVILLIKGRTLV</sequence>
<name>R2NLY1_9ENTE</name>